<gene>
    <name evidence="2" type="ORF">C2857_000673</name>
</gene>
<dbReference type="Proteomes" id="UP000594364">
    <property type="component" value="Chromosome 6"/>
</dbReference>
<dbReference type="OrthoDB" id="408152at2759"/>
<dbReference type="EMBL" id="CP031390">
    <property type="protein sequence ID" value="QPH16116.1"/>
    <property type="molecule type" value="Genomic_DNA"/>
</dbReference>
<evidence type="ECO:0000313" key="3">
    <source>
        <dbReference type="Proteomes" id="UP000594364"/>
    </source>
</evidence>
<accession>A0A7U3Q173</accession>
<keyword evidence="1" id="KW-0472">Membrane</keyword>
<name>A0A7U3Q173_EPIFF</name>
<dbReference type="PANTHER" id="PTHR36978:SF4">
    <property type="entry name" value="P-LOOP CONTAINING NUCLEOSIDE TRIPHOSPHATE HYDROLASE PROTEIN"/>
    <property type="match status" value="1"/>
</dbReference>
<reference evidence="2 3" key="1">
    <citation type="journal article" date="2018" name="PLoS Genet.">
        <title>Repeat elements organise 3D genome structure and mediate transcription in the filamentous fungus Epichloe festucae.</title>
        <authorList>
            <person name="Winter D.J."/>
            <person name="Ganley A.R.D."/>
            <person name="Young C.A."/>
            <person name="Liachko I."/>
            <person name="Schardl C.L."/>
            <person name="Dupont P.Y."/>
            <person name="Berry D."/>
            <person name="Ram A."/>
            <person name="Scott B."/>
            <person name="Cox M.P."/>
        </authorList>
    </citation>
    <scope>NUCLEOTIDE SEQUENCE [LARGE SCALE GENOMIC DNA]</scope>
    <source>
        <strain evidence="2 3">Fl1</strain>
    </source>
</reference>
<dbReference type="InterPro" id="IPR027417">
    <property type="entry name" value="P-loop_NTPase"/>
</dbReference>
<dbReference type="Pfam" id="PF17784">
    <property type="entry name" value="Sulfotransfer_4"/>
    <property type="match status" value="1"/>
</dbReference>
<keyword evidence="3" id="KW-1185">Reference proteome</keyword>
<dbReference type="AlphaFoldDB" id="A0A7U3Q173"/>
<keyword evidence="1" id="KW-1133">Transmembrane helix</keyword>
<evidence type="ECO:0000256" key="1">
    <source>
        <dbReference type="SAM" id="Phobius"/>
    </source>
</evidence>
<dbReference type="PANTHER" id="PTHR36978">
    <property type="entry name" value="P-LOOP CONTAINING NUCLEOTIDE TRIPHOSPHATE HYDROLASE"/>
    <property type="match status" value="1"/>
</dbReference>
<evidence type="ECO:0000313" key="2">
    <source>
        <dbReference type="EMBL" id="QPH16116.1"/>
    </source>
</evidence>
<keyword evidence="1" id="KW-0812">Transmembrane</keyword>
<feature type="transmembrane region" description="Helical" evidence="1">
    <location>
        <begin position="256"/>
        <end position="276"/>
    </location>
</feature>
<dbReference type="Gene3D" id="3.40.50.300">
    <property type="entry name" value="P-loop containing nucleotide triphosphate hydrolases"/>
    <property type="match status" value="1"/>
</dbReference>
<sequence>MSRYIDRLPEPAKKRPVKVIVATASRTGTRSVFSAMKTLGFKTYHMAECLRQSDNSHMQVLNEAIRAQYDRYSGIKQYTRQDFDKWFAEYDCIIEMPFFLGPEILKAYADDPSIKFILTERDPDKWVTSVNNTIGGIFKTAISFPMNFLKYFNSYLYWFFNLHISLYGALADGTVPGDENNVEALRRNYVSYIDMAKRILPADRLCYFRLEDGLGWEEICPFLDVPIPDEPFPNAYVPEDFKRRVGNLLSPRIRRATLTLVAVAVPVLGLLAHLGFKYHAALKQGL</sequence>
<protein>
    <submittedName>
        <fullName evidence="2">Uncharacterized protein</fullName>
    </submittedName>
</protein>
<proteinExistence type="predicted"/>
<dbReference type="InterPro" id="IPR040632">
    <property type="entry name" value="Sulfotransfer_4"/>
</dbReference>
<dbReference type="SUPFAM" id="SSF52540">
    <property type="entry name" value="P-loop containing nucleoside triphosphate hydrolases"/>
    <property type="match status" value="1"/>
</dbReference>
<organism evidence="2 3">
    <name type="scientific">Epichloe festucae (strain Fl1)</name>
    <dbReference type="NCBI Taxonomy" id="877507"/>
    <lineage>
        <taxon>Eukaryota</taxon>
        <taxon>Fungi</taxon>
        <taxon>Dikarya</taxon>
        <taxon>Ascomycota</taxon>
        <taxon>Pezizomycotina</taxon>
        <taxon>Sordariomycetes</taxon>
        <taxon>Hypocreomycetidae</taxon>
        <taxon>Hypocreales</taxon>
        <taxon>Clavicipitaceae</taxon>
        <taxon>Epichloe</taxon>
    </lineage>
</organism>